<proteinExistence type="predicted"/>
<reference evidence="1 2" key="1">
    <citation type="journal article" date="2023" name="Genome Announc.">
        <title>Pan-Genome Analyses of the Genus Cohnella and Proposal of the Novel Species Cohnella silvisoli sp. nov., Isolated from Forest Soil.</title>
        <authorList>
            <person name="Wang C."/>
            <person name="Mao L."/>
            <person name="Bao G."/>
            <person name="Zhu H."/>
        </authorList>
    </citation>
    <scope>NUCLEOTIDE SEQUENCE [LARGE SCALE GENOMIC DNA]</scope>
    <source>
        <strain evidence="1 2">NL03-T5-1</strain>
    </source>
</reference>
<dbReference type="RefSeq" id="WP_232185752.1">
    <property type="nucleotide sequence ID" value="NZ_JAIOAP010000006.1"/>
</dbReference>
<dbReference type="EMBL" id="JASKHM010000007">
    <property type="protein sequence ID" value="MEQ4483518.1"/>
    <property type="molecule type" value="Genomic_DNA"/>
</dbReference>
<dbReference type="Proteomes" id="UP001493487">
    <property type="component" value="Unassembled WGS sequence"/>
</dbReference>
<name>A0ABV1KV53_9BACL</name>
<gene>
    <name evidence="1" type="ORF">QJS35_14065</name>
</gene>
<comment type="caution">
    <text evidence="1">The sequence shown here is derived from an EMBL/GenBank/DDBJ whole genome shotgun (WGS) entry which is preliminary data.</text>
</comment>
<keyword evidence="2" id="KW-1185">Reference proteome</keyword>
<evidence type="ECO:0000313" key="2">
    <source>
        <dbReference type="Proteomes" id="UP001493487"/>
    </source>
</evidence>
<accession>A0ABV1KV53</accession>
<organism evidence="1 2">
    <name type="scientific">Cohnella silvisoli</name>
    <dbReference type="NCBI Taxonomy" id="2873699"/>
    <lineage>
        <taxon>Bacteria</taxon>
        <taxon>Bacillati</taxon>
        <taxon>Bacillota</taxon>
        <taxon>Bacilli</taxon>
        <taxon>Bacillales</taxon>
        <taxon>Paenibacillaceae</taxon>
        <taxon>Cohnella</taxon>
    </lineage>
</organism>
<protein>
    <submittedName>
        <fullName evidence="1">Uncharacterized protein</fullName>
    </submittedName>
</protein>
<evidence type="ECO:0000313" key="1">
    <source>
        <dbReference type="EMBL" id="MEQ4483518.1"/>
    </source>
</evidence>
<sequence>MIKVKEAQFRRVLDRGGQLYAEVEVFTDHQRDPQMLAYFRAGPNGSFPLVRLISNDANQEIDWFDNNLHSAFEDVMKPIFTSPDHLSINDRDEFAAQIMSYPGIAEALDRNL</sequence>